<comment type="caution">
    <text evidence="2">The sequence shown here is derived from an EMBL/GenBank/DDBJ whole genome shotgun (WGS) entry which is preliminary data.</text>
</comment>
<proteinExistence type="predicted"/>
<protein>
    <recommendedName>
        <fullName evidence="1">Hint domain-containing protein</fullName>
    </recommendedName>
</protein>
<dbReference type="InterPro" id="IPR003587">
    <property type="entry name" value="Hint_dom_N"/>
</dbReference>
<dbReference type="PATRIC" id="fig|1768241.3.peg.1412"/>
<dbReference type="InterPro" id="IPR028992">
    <property type="entry name" value="Hedgehog/Intein_dom"/>
</dbReference>
<reference evidence="2 3" key="1">
    <citation type="submission" date="2015-12" db="EMBL/GenBank/DDBJ databases">
        <title>Genome sequence of the marine Rhodobacteraceae strain O3.65, Candidatus Tritonibacter horizontis.</title>
        <authorList>
            <person name="Poehlein A."/>
            <person name="Giebel H.A."/>
            <person name="Voget S."/>
            <person name="Brinkhoff T."/>
        </authorList>
    </citation>
    <scope>NUCLEOTIDE SEQUENCE [LARGE SCALE GENOMIC DNA]</scope>
    <source>
        <strain evidence="2 3">O3.65</strain>
    </source>
</reference>
<name>A0A132BZU6_9RHOB</name>
<dbReference type="SUPFAM" id="SSF51294">
    <property type="entry name" value="Hedgehog/intein (Hint) domain"/>
    <property type="match status" value="1"/>
</dbReference>
<evidence type="ECO:0000313" key="3">
    <source>
        <dbReference type="Proteomes" id="UP000068382"/>
    </source>
</evidence>
<dbReference type="InterPro" id="IPR036844">
    <property type="entry name" value="Hint_dom_sf"/>
</dbReference>
<dbReference type="CDD" id="cd00081">
    <property type="entry name" value="Hint"/>
    <property type="match status" value="1"/>
</dbReference>
<dbReference type="SMART" id="SM00306">
    <property type="entry name" value="HintN"/>
    <property type="match status" value="1"/>
</dbReference>
<feature type="domain" description="Hint" evidence="1">
    <location>
        <begin position="177"/>
        <end position="286"/>
    </location>
</feature>
<accession>A0A132BZU6</accession>
<evidence type="ECO:0000313" key="2">
    <source>
        <dbReference type="EMBL" id="KUP93854.1"/>
    </source>
</evidence>
<dbReference type="Pfam" id="PF13403">
    <property type="entry name" value="Hint_2"/>
    <property type="match status" value="1"/>
</dbReference>
<gene>
    <name evidence="2" type="ORF">TRIHO_13460</name>
</gene>
<keyword evidence="3" id="KW-1185">Reference proteome</keyword>
<dbReference type="Proteomes" id="UP000068382">
    <property type="component" value="Unassembled WGS sequence"/>
</dbReference>
<dbReference type="AlphaFoldDB" id="A0A132BZU6"/>
<sequence length="367" mass="40057">MTIQTCCALRHRGRRIVRGHPDALMQPESQTDVTRETASIQSVPAYPAERFCVEFGVNSGEPLGVMDELVMDDIYELTQDCAPRRLSLAAWRDGALAVDGDTELGTPGATLHLDCAVTLMPELGDSIDALVLVQVDDAGMIDAVFLVPQAPLLAQTGYRLLKADRLSARQTLAQMACVSFTRGTRITLGTGAQVAIEDLQPGDRVLTRDSGVQEVTWIGRSTVRAVGSMAPILIRAGALNNAADLLVSPDHRLMVYQRTDEIGAGSPEILVRARDLVNGDTVVVQDGGFVDYYQILFDRHYIIYAEGIAAESLLLDPVTEVTLPDALRDEVRRRPAHGVRADHGLDISRNQQNRPDLVELLKRASLR</sequence>
<evidence type="ECO:0000259" key="1">
    <source>
        <dbReference type="SMART" id="SM00306"/>
    </source>
</evidence>
<organism evidence="2 3">
    <name type="scientific">Tritonibacter horizontis</name>
    <dbReference type="NCBI Taxonomy" id="1768241"/>
    <lineage>
        <taxon>Bacteria</taxon>
        <taxon>Pseudomonadati</taxon>
        <taxon>Pseudomonadota</taxon>
        <taxon>Alphaproteobacteria</taxon>
        <taxon>Rhodobacterales</taxon>
        <taxon>Paracoccaceae</taxon>
        <taxon>Tritonibacter</taxon>
    </lineage>
</organism>
<dbReference type="EMBL" id="LPUY01000041">
    <property type="protein sequence ID" value="KUP93854.1"/>
    <property type="molecule type" value="Genomic_DNA"/>
</dbReference>
<dbReference type="Gene3D" id="2.170.16.10">
    <property type="entry name" value="Hedgehog/Intein (Hint) domain"/>
    <property type="match status" value="1"/>
</dbReference>